<comment type="caution">
    <text evidence="3">The sequence shown here is derived from an EMBL/GenBank/DDBJ whole genome shotgun (WGS) entry which is preliminary data.</text>
</comment>
<dbReference type="GO" id="GO:0016787">
    <property type="term" value="F:hydrolase activity"/>
    <property type="evidence" value="ECO:0007669"/>
    <property type="project" value="UniProtKB-KW"/>
</dbReference>
<dbReference type="Gene3D" id="3.40.50.1820">
    <property type="entry name" value="alpha/beta hydrolase"/>
    <property type="match status" value="1"/>
</dbReference>
<keyword evidence="2" id="KW-0812">Transmembrane</keyword>
<name>A0A4Q7V3R8_PSEST</name>
<dbReference type="AlphaFoldDB" id="A0A4Q7V3R8"/>
<keyword evidence="2" id="KW-1133">Transmembrane helix</keyword>
<feature type="region of interest" description="Disordered" evidence="1">
    <location>
        <begin position="384"/>
        <end position="418"/>
    </location>
</feature>
<keyword evidence="3" id="KW-0378">Hydrolase</keyword>
<dbReference type="EMBL" id="SHKL01000001">
    <property type="protein sequence ID" value="RZT88091.1"/>
    <property type="molecule type" value="Genomic_DNA"/>
</dbReference>
<dbReference type="GO" id="GO:0016747">
    <property type="term" value="F:acyltransferase activity, transferring groups other than amino-acyl groups"/>
    <property type="evidence" value="ECO:0007669"/>
    <property type="project" value="TreeGrafter"/>
</dbReference>
<feature type="transmembrane region" description="Helical" evidence="2">
    <location>
        <begin position="28"/>
        <end position="49"/>
    </location>
</feature>
<keyword evidence="4" id="KW-1185">Reference proteome</keyword>
<dbReference type="InterPro" id="IPR050583">
    <property type="entry name" value="Mycobacterial_A85_antigen"/>
</dbReference>
<feature type="compositionally biased region" description="Low complexity" evidence="1">
    <location>
        <begin position="392"/>
        <end position="401"/>
    </location>
</feature>
<proteinExistence type="predicted"/>
<dbReference type="RefSeq" id="WP_242623292.1">
    <property type="nucleotide sequence ID" value="NZ_SHKL01000001.1"/>
</dbReference>
<feature type="compositionally biased region" description="Low complexity" evidence="1">
    <location>
        <begin position="408"/>
        <end position="418"/>
    </location>
</feature>
<organism evidence="3 4">
    <name type="scientific">Pseudonocardia sediminis</name>
    <dbReference type="NCBI Taxonomy" id="1397368"/>
    <lineage>
        <taxon>Bacteria</taxon>
        <taxon>Bacillati</taxon>
        <taxon>Actinomycetota</taxon>
        <taxon>Actinomycetes</taxon>
        <taxon>Pseudonocardiales</taxon>
        <taxon>Pseudonocardiaceae</taxon>
        <taxon>Pseudonocardia</taxon>
    </lineage>
</organism>
<dbReference type="SUPFAM" id="SSF53474">
    <property type="entry name" value="alpha/beta-Hydrolases"/>
    <property type="match status" value="1"/>
</dbReference>
<dbReference type="Proteomes" id="UP000291591">
    <property type="component" value="Unassembled WGS sequence"/>
</dbReference>
<dbReference type="PANTHER" id="PTHR48098">
    <property type="entry name" value="ENTEROCHELIN ESTERASE-RELATED"/>
    <property type="match status" value="1"/>
</dbReference>
<feature type="transmembrane region" description="Helical" evidence="2">
    <location>
        <begin position="61"/>
        <end position="85"/>
    </location>
</feature>
<accession>A0A4Q7V3R8</accession>
<evidence type="ECO:0000256" key="2">
    <source>
        <dbReference type="SAM" id="Phobius"/>
    </source>
</evidence>
<evidence type="ECO:0000256" key="1">
    <source>
        <dbReference type="SAM" id="MobiDB-lite"/>
    </source>
</evidence>
<sequence>MTPIPFVDPNGDGLLGFHASTVRLDSGAVVAVLAGVAVVAVLVLGWSWGSWRRRPAIGRSVTALVATAAVVAACGAGANLLGGFYPTLGSLLGSSPNPGEGTVADIGPDGTGLAAALPLIAARSADGHGSTVHLLLHGGRSGITRDADVYLPAGYTDPDNADLHYPVVEWLSGFPGEPREVASLFGVPDLVDAAIATHRMPPAVVVIPDINGEPRFGHDEECVDAEHGVADDTYLSTDVADWVRATLRVRTDRDAWALSGWSSGGYCAMNLALRHPDLYGVAVSQSGYDRTPSDVVTGNLLGGRADLAAANDVVVALRGHPAPLAILVTAGDDETDERAALERVTAAATAPVTVEPMVFPGGGHNQNAVRAQLPVIVDWLGRHLPPPHGTDAPTAAGAEVVPAPPVPARALPTAAPGP</sequence>
<protein>
    <submittedName>
        <fullName evidence="3">S-formylglutathione hydrolase FrmB</fullName>
    </submittedName>
</protein>
<reference evidence="3 4" key="1">
    <citation type="submission" date="2019-02" db="EMBL/GenBank/DDBJ databases">
        <title>Sequencing the genomes of 1000 actinobacteria strains.</title>
        <authorList>
            <person name="Klenk H.-P."/>
        </authorList>
    </citation>
    <scope>NUCLEOTIDE SEQUENCE [LARGE SCALE GENOMIC DNA]</scope>
    <source>
        <strain evidence="3 4">DSM 45779</strain>
    </source>
</reference>
<dbReference type="InterPro" id="IPR000801">
    <property type="entry name" value="Esterase-like"/>
</dbReference>
<evidence type="ECO:0000313" key="4">
    <source>
        <dbReference type="Proteomes" id="UP000291591"/>
    </source>
</evidence>
<gene>
    <name evidence="3" type="ORF">EV383_5026</name>
</gene>
<dbReference type="Pfam" id="PF00756">
    <property type="entry name" value="Esterase"/>
    <property type="match status" value="1"/>
</dbReference>
<evidence type="ECO:0000313" key="3">
    <source>
        <dbReference type="EMBL" id="RZT88091.1"/>
    </source>
</evidence>
<dbReference type="InterPro" id="IPR029058">
    <property type="entry name" value="AB_hydrolase_fold"/>
</dbReference>
<dbReference type="PANTHER" id="PTHR48098:SF1">
    <property type="entry name" value="DIACYLGLYCEROL ACYLTRANSFERASE_MYCOLYLTRANSFERASE AG85A"/>
    <property type="match status" value="1"/>
</dbReference>
<keyword evidence="2" id="KW-0472">Membrane</keyword>